<dbReference type="InterPro" id="IPR015424">
    <property type="entry name" value="PyrdxlP-dep_Trfase"/>
</dbReference>
<organism evidence="1">
    <name type="scientific">Percolomonas cosmopolitus</name>
    <dbReference type="NCBI Taxonomy" id="63605"/>
    <lineage>
        <taxon>Eukaryota</taxon>
        <taxon>Discoba</taxon>
        <taxon>Heterolobosea</taxon>
        <taxon>Tetramitia</taxon>
        <taxon>Eutetramitia</taxon>
        <taxon>Percolomonadidae</taxon>
        <taxon>Percolomonas</taxon>
    </lineage>
</organism>
<dbReference type="InterPro" id="IPR015422">
    <property type="entry name" value="PyrdxlP-dep_Trfase_small"/>
</dbReference>
<accession>A0A7S1KN62</accession>
<dbReference type="Gene3D" id="3.90.1150.10">
    <property type="entry name" value="Aspartate Aminotransferase, domain 1"/>
    <property type="match status" value="1"/>
</dbReference>
<dbReference type="CDD" id="cd00616">
    <property type="entry name" value="AHBA_syn"/>
    <property type="match status" value="1"/>
</dbReference>
<gene>
    <name evidence="1" type="ORF">PCOS0759_LOCUS1757</name>
</gene>
<dbReference type="Gene3D" id="3.40.640.10">
    <property type="entry name" value="Type I PLP-dependent aspartate aminotransferase-like (Major domain)"/>
    <property type="match status" value="1"/>
</dbReference>
<evidence type="ECO:0000313" key="1">
    <source>
        <dbReference type="EMBL" id="CAD9078525.1"/>
    </source>
</evidence>
<dbReference type="PIRSF" id="PIRSF000390">
    <property type="entry name" value="PLP_StrS"/>
    <property type="match status" value="1"/>
</dbReference>
<dbReference type="InterPro" id="IPR000653">
    <property type="entry name" value="DegT/StrS_aminotransferase"/>
</dbReference>
<protein>
    <submittedName>
        <fullName evidence="1">Uncharacterized protein</fullName>
    </submittedName>
</protein>
<dbReference type="PANTHER" id="PTHR30244:SF34">
    <property type="entry name" value="DTDP-4-AMINO-4,6-DIDEOXYGALACTOSE TRANSAMINASE"/>
    <property type="match status" value="1"/>
</dbReference>
<dbReference type="GO" id="GO:0030170">
    <property type="term" value="F:pyridoxal phosphate binding"/>
    <property type="evidence" value="ECO:0007669"/>
    <property type="project" value="TreeGrafter"/>
</dbReference>
<name>A0A7S1KN62_9EUKA</name>
<dbReference type="Pfam" id="PF01041">
    <property type="entry name" value="DegT_DnrJ_EryC1"/>
    <property type="match status" value="1"/>
</dbReference>
<dbReference type="EMBL" id="HBGD01002109">
    <property type="protein sequence ID" value="CAD9078525.1"/>
    <property type="molecule type" value="Transcribed_RNA"/>
</dbReference>
<dbReference type="PANTHER" id="PTHR30244">
    <property type="entry name" value="TRANSAMINASE"/>
    <property type="match status" value="1"/>
</dbReference>
<sequence>MTNDNYIDVNIPDLTGNEKKYLAECVETGWISSFGPFIERFEKEMAQLAGRKHAVALSNGSDALELAVRALGIGNGDEIIIPDFCIISCSQAVVYNQATPVLVDCHPDTFNMNVNQIESKITERTKAIMVVHTYGFPVDMDPVLELAKKYNLKIIEDAAEMHGQTYKGKPCGSFGDISTFSFYPNKHVTTGEGGMVCVDDDELLKRCQSLRNLCFSPRRFVHDDLGWNMRMSNMQAAIGCAQMERVHDFIKVKRRAGRYYTEKLQDLQDKVQLPITSTDYADNIYWVYPLVLKDTVKVDAIEVMKRFQALGVGTRPFFYSQHKQPCFIKRGLFTGEETDYPVGARISDRGFYIPIGTAITQEQQDRVIEVMKKVFAEL</sequence>
<dbReference type="GO" id="GO:0000271">
    <property type="term" value="P:polysaccharide biosynthetic process"/>
    <property type="evidence" value="ECO:0007669"/>
    <property type="project" value="TreeGrafter"/>
</dbReference>
<reference evidence="1" key="1">
    <citation type="submission" date="2021-01" db="EMBL/GenBank/DDBJ databases">
        <authorList>
            <person name="Corre E."/>
            <person name="Pelletier E."/>
            <person name="Niang G."/>
            <person name="Scheremetjew M."/>
            <person name="Finn R."/>
            <person name="Kale V."/>
            <person name="Holt S."/>
            <person name="Cochrane G."/>
            <person name="Meng A."/>
            <person name="Brown T."/>
            <person name="Cohen L."/>
        </authorList>
    </citation>
    <scope>NUCLEOTIDE SEQUENCE</scope>
    <source>
        <strain evidence="1">WS</strain>
    </source>
</reference>
<dbReference type="InterPro" id="IPR015421">
    <property type="entry name" value="PyrdxlP-dep_Trfase_major"/>
</dbReference>
<dbReference type="AlphaFoldDB" id="A0A7S1KN62"/>
<dbReference type="SUPFAM" id="SSF53383">
    <property type="entry name" value="PLP-dependent transferases"/>
    <property type="match status" value="1"/>
</dbReference>
<proteinExistence type="predicted"/>
<dbReference type="GO" id="GO:0008483">
    <property type="term" value="F:transaminase activity"/>
    <property type="evidence" value="ECO:0007669"/>
    <property type="project" value="TreeGrafter"/>
</dbReference>